<dbReference type="SUPFAM" id="SSF55874">
    <property type="entry name" value="ATPase domain of HSP90 chaperone/DNA topoisomerase II/histidine kinase"/>
    <property type="match status" value="1"/>
</dbReference>
<keyword evidence="8" id="KW-1185">Reference proteome</keyword>
<dbReference type="PANTHER" id="PTHR10073">
    <property type="entry name" value="DNA MISMATCH REPAIR PROTEIN MLH, PMS, MUTL"/>
    <property type="match status" value="1"/>
</dbReference>
<dbReference type="STRING" id="683840.U5H9L8"/>
<dbReference type="InterPro" id="IPR014721">
    <property type="entry name" value="Ribsml_uS5_D2-typ_fold_subgr"/>
</dbReference>
<dbReference type="SUPFAM" id="SSF118116">
    <property type="entry name" value="DNA mismatch repair protein MutL"/>
    <property type="match status" value="1"/>
</dbReference>
<dbReference type="EnsemblFungi" id="MVLG_03907T0">
    <property type="protein sequence ID" value="MVLG_03907T0"/>
    <property type="gene ID" value="MVLG_03907"/>
</dbReference>
<evidence type="ECO:0000313" key="7">
    <source>
        <dbReference type="EnsemblFungi" id="MVLG_03907T0"/>
    </source>
</evidence>
<reference evidence="6" key="2">
    <citation type="submission" date="2010-11" db="EMBL/GenBank/DDBJ databases">
        <authorList>
            <consortium name="The Broad Institute Genome Sequencing Platform"/>
            <person name="Earl A."/>
            <person name="Ward D."/>
            <person name="Feldgarden M."/>
            <person name="Gevers D."/>
            <person name="Butler R."/>
            <person name="Young S.K."/>
            <person name="Zeng Q."/>
            <person name="Gargeya S."/>
            <person name="Fitzgerald M."/>
            <person name="Haas B."/>
            <person name="Abouelleil A."/>
            <person name="Alvarado L."/>
            <person name="Arachchi H.M."/>
            <person name="Berlin A."/>
            <person name="Brown A."/>
            <person name="Chapman S.B."/>
            <person name="Chen Z."/>
            <person name="Dunbar C."/>
            <person name="Freedman E."/>
            <person name="Gearin G."/>
            <person name="Gellesch M."/>
            <person name="Goldberg J."/>
            <person name="Griggs A."/>
            <person name="Gujja S."/>
            <person name="Heilman E."/>
            <person name="Heiman D."/>
            <person name="Howarth C."/>
            <person name="Larson L."/>
            <person name="Lui A."/>
            <person name="MacDonald P.J.P."/>
            <person name="Mehta T."/>
            <person name="Montmayeur A."/>
            <person name="Murphy C."/>
            <person name="Neiman D."/>
            <person name="Pearson M."/>
            <person name="Priest M."/>
            <person name="Roberts A."/>
            <person name="Saif S."/>
            <person name="Shea T."/>
            <person name="Shenoy N."/>
            <person name="Sisk P."/>
            <person name="Stolte C."/>
            <person name="Sykes S."/>
            <person name="White J."/>
            <person name="Yandava C."/>
            <person name="Wortman J."/>
            <person name="Nusbaum C."/>
            <person name="Birren B."/>
        </authorList>
    </citation>
    <scope>NUCLEOTIDE SEQUENCE</scope>
    <source>
        <strain evidence="6">P1A1 Lamole</strain>
    </source>
</reference>
<evidence type="ECO:0000256" key="1">
    <source>
        <dbReference type="ARBA" id="ARBA00006082"/>
    </source>
</evidence>
<feature type="domain" description="MutL C-terminal dimerisation" evidence="4">
    <location>
        <begin position="711"/>
        <end position="875"/>
    </location>
</feature>
<dbReference type="InterPro" id="IPR042121">
    <property type="entry name" value="MutL_C_regsub"/>
</dbReference>
<feature type="compositionally biased region" description="Polar residues" evidence="3">
    <location>
        <begin position="568"/>
        <end position="577"/>
    </location>
</feature>
<dbReference type="CDD" id="cd16926">
    <property type="entry name" value="HATPase_MutL-MLH-PMS-like"/>
    <property type="match status" value="1"/>
</dbReference>
<feature type="region of interest" description="Disordered" evidence="3">
    <location>
        <begin position="422"/>
        <end position="539"/>
    </location>
</feature>
<accession>U5H9L8</accession>
<dbReference type="FunCoup" id="U5H9L8">
    <property type="interactions" value="371"/>
</dbReference>
<feature type="compositionally biased region" description="Acidic residues" evidence="3">
    <location>
        <begin position="457"/>
        <end position="495"/>
    </location>
</feature>
<keyword evidence="2" id="KW-0227">DNA damage</keyword>
<dbReference type="AlphaFoldDB" id="U5H9L8"/>
<dbReference type="EMBL" id="GL541682">
    <property type="protein sequence ID" value="KDE05673.1"/>
    <property type="molecule type" value="Genomic_DNA"/>
</dbReference>
<evidence type="ECO:0008006" key="9">
    <source>
        <dbReference type="Google" id="ProtNLM"/>
    </source>
</evidence>
<proteinExistence type="inferred from homology"/>
<dbReference type="GO" id="GO:0006298">
    <property type="term" value="P:mismatch repair"/>
    <property type="evidence" value="ECO:0007669"/>
    <property type="project" value="InterPro"/>
</dbReference>
<evidence type="ECO:0000313" key="6">
    <source>
        <dbReference type="EMBL" id="KDE05673.1"/>
    </source>
</evidence>
<dbReference type="Gene3D" id="3.30.1540.20">
    <property type="entry name" value="MutL, C-terminal domain, dimerisation subdomain"/>
    <property type="match status" value="1"/>
</dbReference>
<dbReference type="Pfam" id="PF13589">
    <property type="entry name" value="HATPase_c_3"/>
    <property type="match status" value="1"/>
</dbReference>
<dbReference type="Gene3D" id="3.30.565.10">
    <property type="entry name" value="Histidine kinase-like ATPase, C-terminal domain"/>
    <property type="match status" value="1"/>
</dbReference>
<dbReference type="Proteomes" id="UP000017200">
    <property type="component" value="Unassembled WGS sequence"/>
</dbReference>
<dbReference type="HOGENOM" id="CLU_004131_0_2_1"/>
<dbReference type="GO" id="GO:0030983">
    <property type="term" value="F:mismatched DNA binding"/>
    <property type="evidence" value="ECO:0007669"/>
    <property type="project" value="InterPro"/>
</dbReference>
<dbReference type="InParanoid" id="U5H9L8"/>
<evidence type="ECO:0000259" key="5">
    <source>
        <dbReference type="SMART" id="SM01340"/>
    </source>
</evidence>
<dbReference type="SMART" id="SM00853">
    <property type="entry name" value="MutL_C"/>
    <property type="match status" value="1"/>
</dbReference>
<dbReference type="InterPro" id="IPR037198">
    <property type="entry name" value="MutL_C_sf"/>
</dbReference>
<feature type="domain" description="DNA mismatch repair protein S5" evidence="5">
    <location>
        <begin position="243"/>
        <end position="382"/>
    </location>
</feature>
<comment type="similarity">
    <text evidence="1">Belongs to the DNA mismatch repair MutL/HexB family.</text>
</comment>
<reference evidence="8" key="1">
    <citation type="submission" date="2010-11" db="EMBL/GenBank/DDBJ databases">
        <title>The genome sequence of Microbotryum violaceum strain p1A1 Lamole.</title>
        <authorList>
            <person name="Cuomo C."/>
            <person name="Perlin M."/>
            <person name="Young S.K."/>
            <person name="Zeng Q."/>
            <person name="Gargeya S."/>
            <person name="Alvarado L."/>
            <person name="Berlin A."/>
            <person name="Chapman S.B."/>
            <person name="Chen Z."/>
            <person name="Freedman E."/>
            <person name="Gellesch M."/>
            <person name="Goldberg J."/>
            <person name="Griggs A."/>
            <person name="Gujja S."/>
            <person name="Heilman E."/>
            <person name="Heiman D."/>
            <person name="Howarth C."/>
            <person name="Mehta T."/>
            <person name="Neiman D."/>
            <person name="Pearson M."/>
            <person name="Roberts A."/>
            <person name="Saif S."/>
            <person name="Shea T."/>
            <person name="Shenoy N."/>
            <person name="Sisk P."/>
            <person name="Stolte C."/>
            <person name="Sykes S."/>
            <person name="White J."/>
            <person name="Yandava C."/>
            <person name="Haas B."/>
            <person name="Nusbaum C."/>
            <person name="Birren B."/>
        </authorList>
    </citation>
    <scope>NUCLEOTIDE SEQUENCE [LARGE SCALE GENOMIC DNA]</scope>
    <source>
        <strain evidence="8">p1A1 Lamole</strain>
    </source>
</reference>
<dbReference type="InterPro" id="IPR002099">
    <property type="entry name" value="MutL/Mlh/PMS"/>
</dbReference>
<dbReference type="InterPro" id="IPR042120">
    <property type="entry name" value="MutL_C_dimsub"/>
</dbReference>
<dbReference type="PANTHER" id="PTHR10073:SF52">
    <property type="entry name" value="MISMATCH REPAIR ENDONUCLEASE PMS2"/>
    <property type="match status" value="1"/>
</dbReference>
<organism evidence="6">
    <name type="scientific">Microbotryum lychnidis-dioicae (strain p1A1 Lamole / MvSl-1064)</name>
    <name type="common">Anther smut fungus</name>
    <dbReference type="NCBI Taxonomy" id="683840"/>
    <lineage>
        <taxon>Eukaryota</taxon>
        <taxon>Fungi</taxon>
        <taxon>Dikarya</taxon>
        <taxon>Basidiomycota</taxon>
        <taxon>Pucciniomycotina</taxon>
        <taxon>Microbotryomycetes</taxon>
        <taxon>Microbotryales</taxon>
        <taxon>Microbotryaceae</taxon>
        <taxon>Microbotryum</taxon>
    </lineage>
</organism>
<sequence>MSELKSGISSWLTPILRRSKALFVGVEGMSIRAIDHTSVHRLTSGQVIIDLQSAVKELLDNALDAGATSIQILFRNHGTELVEVQDNGQGIEEHDWASIALKNHTSKLSEFNDLGTISTLGFRGEALSSLCGTADLSMITSTPSTTPIATRLTFLPSGECVVGGKAARSVGTTVMVKDLFAGLPVRRKEFERNAKRELGKALDLVQAYALVRTGVRFEVKHTLKGKTTTHLQTTISQNLRDNFSSIFSPVALNDMIDLDLEFEVSAEQSARAISRGLISDGPVRVMVRGLISKPAPGHGRSINNRSFYYVNGRPFTATKISKAVTEVYRRFNTNAFPSVVADFQMRADSYDVNVSPDKRTIFLHQEGKLIASLKDALENLFSPSQSTYPITQPHLMVSAKEIKSDRLEVQLFKQVVDLLPPMPTLPERSNLLDGMSEDEEESLPQVERPSKRSRIVEEEEDDDHDDEEEAEVVPDEEEMEVDDEPISTQEEEVDELSLLKDDLEGSPVPSLPAIETSESSERAVSEEEEEEHVPASSNFRGSTRRTVVKTMDLSSWVVKIKANEPKSSRQQGRTLATGNGGTHVGRAASPDEVVDSTRSDYRTQSITRQLKTTQGVRAQNVVAKVDYEGVKIKNMSCPTNFSKITQAWKSTRPLTSDLRHSQPAPEEAEPARFDGEKTIDLSRAGVNKDSEQAEQALSLVVTKQDFACMSIIGQFNHAFIIVRRTRRSTSSGGDKTPIPLQDDLFIIDQHASDEKYNYEDLQKSTVIQSQRLIQPRTLHLLAQDELLAIEHAKTLRLNGFEVLLDEDAKVGERVKLVAQPVSGSTTFGVSDLEELLELLKGSDWSQDGHAPRPSKVQSMFASRACRKSVMFGHALNEAQSASIVRNMSQMDRPWSCPHGRPTMRWLSRVPQALGARGDARTDVSTLVGSLK</sequence>
<dbReference type="GO" id="GO:0016887">
    <property type="term" value="F:ATP hydrolysis activity"/>
    <property type="evidence" value="ECO:0007669"/>
    <property type="project" value="InterPro"/>
</dbReference>
<dbReference type="SUPFAM" id="SSF54211">
    <property type="entry name" value="Ribosomal protein S5 domain 2-like"/>
    <property type="match status" value="1"/>
</dbReference>
<evidence type="ECO:0000259" key="4">
    <source>
        <dbReference type="SMART" id="SM00853"/>
    </source>
</evidence>
<dbReference type="GO" id="GO:0032389">
    <property type="term" value="C:MutLalpha complex"/>
    <property type="evidence" value="ECO:0007669"/>
    <property type="project" value="TreeGrafter"/>
</dbReference>
<name>U5H9L8_USTV1</name>
<dbReference type="Gene3D" id="3.30.1370.100">
    <property type="entry name" value="MutL, C-terminal domain, regulatory subdomain"/>
    <property type="match status" value="1"/>
</dbReference>
<dbReference type="FunFam" id="3.30.565.10:FF:000017">
    <property type="entry name" value="PMS1 homolog 1, mismatch repair system component"/>
    <property type="match status" value="1"/>
</dbReference>
<dbReference type="Pfam" id="PF01119">
    <property type="entry name" value="DNA_mis_repair"/>
    <property type="match status" value="1"/>
</dbReference>
<dbReference type="InterPro" id="IPR013507">
    <property type="entry name" value="DNA_mismatch_S5_2-like"/>
</dbReference>
<gene>
    <name evidence="6" type="ORF">MVLG_03907</name>
</gene>
<dbReference type="GO" id="GO:0140664">
    <property type="term" value="F:ATP-dependent DNA damage sensor activity"/>
    <property type="evidence" value="ECO:0007669"/>
    <property type="project" value="InterPro"/>
</dbReference>
<dbReference type="CDD" id="cd03484">
    <property type="entry name" value="MutL_Trans_hPMS_2_like"/>
    <property type="match status" value="1"/>
</dbReference>
<dbReference type="GO" id="GO:0061982">
    <property type="term" value="P:meiosis I cell cycle process"/>
    <property type="evidence" value="ECO:0007669"/>
    <property type="project" value="UniProtKB-ARBA"/>
</dbReference>
<dbReference type="SMART" id="SM01340">
    <property type="entry name" value="DNA_mis_repair"/>
    <property type="match status" value="1"/>
</dbReference>
<dbReference type="FunFam" id="3.30.1370.100:FF:000001">
    <property type="entry name" value="Mismatch repair endonuclease pms1, putative"/>
    <property type="match status" value="1"/>
</dbReference>
<dbReference type="InterPro" id="IPR038973">
    <property type="entry name" value="MutL/Mlh/Pms-like"/>
</dbReference>
<evidence type="ECO:0000313" key="8">
    <source>
        <dbReference type="Proteomes" id="UP000017200"/>
    </source>
</evidence>
<dbReference type="InterPro" id="IPR020568">
    <property type="entry name" value="Ribosomal_Su5_D2-typ_SF"/>
</dbReference>
<dbReference type="GO" id="GO:0005524">
    <property type="term" value="F:ATP binding"/>
    <property type="evidence" value="ECO:0007669"/>
    <property type="project" value="InterPro"/>
</dbReference>
<protein>
    <recommendedName>
        <fullName evidence="9">DNA mismatch repair protein MutL</fullName>
    </recommendedName>
</protein>
<dbReference type="InterPro" id="IPR036890">
    <property type="entry name" value="HATPase_C_sf"/>
</dbReference>
<dbReference type="InterPro" id="IPR014762">
    <property type="entry name" value="DNA_mismatch_repair_CS"/>
</dbReference>
<dbReference type="OrthoDB" id="10263226at2759"/>
<reference evidence="7" key="4">
    <citation type="submission" date="2015-06" db="UniProtKB">
        <authorList>
            <consortium name="EnsemblFungi"/>
        </authorList>
    </citation>
    <scope>IDENTIFICATION</scope>
</reference>
<dbReference type="EMBL" id="AEIJ01000383">
    <property type="status" value="NOT_ANNOTATED_CDS"/>
    <property type="molecule type" value="Genomic_DNA"/>
</dbReference>
<dbReference type="PROSITE" id="PS00058">
    <property type="entry name" value="DNA_MISMATCH_REPAIR_1"/>
    <property type="match status" value="1"/>
</dbReference>
<dbReference type="NCBIfam" id="TIGR00585">
    <property type="entry name" value="mutl"/>
    <property type="match status" value="1"/>
</dbReference>
<evidence type="ECO:0000256" key="2">
    <source>
        <dbReference type="ARBA" id="ARBA00022763"/>
    </source>
</evidence>
<feature type="region of interest" description="Disordered" evidence="3">
    <location>
        <begin position="564"/>
        <end position="600"/>
    </location>
</feature>
<reference evidence="6 8" key="3">
    <citation type="journal article" date="2015" name="BMC Genomics">
        <title>Sex and parasites: genomic and transcriptomic analysis of Microbotryum lychnidis-dioicae, the biotrophic and plant-castrating anther smut fungus.</title>
        <authorList>
            <person name="Perlin M.H."/>
            <person name="Amselem J."/>
            <person name="Fontanillas E."/>
            <person name="Toh S.S."/>
            <person name="Chen Z."/>
            <person name="Goldberg J."/>
            <person name="Duplessis S."/>
            <person name="Henrissat B."/>
            <person name="Young S."/>
            <person name="Zeng Q."/>
            <person name="Aguileta G."/>
            <person name="Petit E."/>
            <person name="Badouin H."/>
            <person name="Andrews J."/>
            <person name="Razeeq D."/>
            <person name="Gabaldon T."/>
            <person name="Quesneville H."/>
            <person name="Giraud T."/>
            <person name="Hood M.E."/>
            <person name="Schultz D.J."/>
            <person name="Cuomo C.A."/>
        </authorList>
    </citation>
    <scope>NUCLEOTIDE SEQUENCE [LARGE SCALE GENOMIC DNA]</scope>
    <source>
        <strain evidence="8">p1A1 Lamole</strain>
        <strain evidence="6">P1A1 Lamole</strain>
    </source>
</reference>
<dbReference type="OMA" id="SFNNVQY"/>
<dbReference type="InterPro" id="IPR014790">
    <property type="entry name" value="MutL_C"/>
</dbReference>
<dbReference type="Pfam" id="PF08676">
    <property type="entry name" value="MutL_C"/>
    <property type="match status" value="1"/>
</dbReference>
<feature type="region of interest" description="Disordered" evidence="3">
    <location>
        <begin position="653"/>
        <end position="674"/>
    </location>
</feature>
<dbReference type="Gene3D" id="3.30.230.10">
    <property type="match status" value="1"/>
</dbReference>
<evidence type="ECO:0000256" key="3">
    <source>
        <dbReference type="SAM" id="MobiDB-lite"/>
    </source>
</evidence>